<reference evidence="10 11" key="1">
    <citation type="submission" date="2020-08" db="EMBL/GenBank/DDBJ databases">
        <title>Functional genomics of gut bacteria from endangered species of beetles.</title>
        <authorList>
            <person name="Carlos-Shanley C."/>
        </authorList>
    </citation>
    <scope>NUCLEOTIDE SEQUENCE [LARGE SCALE GENOMIC DNA]</scope>
    <source>
        <strain evidence="10 11">S00179</strain>
    </source>
</reference>
<keyword evidence="4" id="KW-0418">Kinase</keyword>
<dbReference type="PANTHER" id="PTHR43065">
    <property type="entry name" value="SENSOR HISTIDINE KINASE"/>
    <property type="match status" value="1"/>
</dbReference>
<dbReference type="InterPro" id="IPR036890">
    <property type="entry name" value="HATPase_C_sf"/>
</dbReference>
<dbReference type="SMART" id="SM00387">
    <property type="entry name" value="HATPase_c"/>
    <property type="match status" value="1"/>
</dbReference>
<feature type="domain" description="PAS" evidence="9">
    <location>
        <begin position="141"/>
        <end position="212"/>
    </location>
</feature>
<feature type="modified residue" description="4-aspartylphosphate" evidence="5">
    <location>
        <position position="730"/>
    </location>
</feature>
<evidence type="ECO:0000313" key="10">
    <source>
        <dbReference type="EMBL" id="MBB4864095.1"/>
    </source>
</evidence>
<dbReference type="CDD" id="cd00082">
    <property type="entry name" value="HisKA"/>
    <property type="match status" value="1"/>
</dbReference>
<evidence type="ECO:0000259" key="7">
    <source>
        <dbReference type="PROSITE" id="PS50109"/>
    </source>
</evidence>
<dbReference type="NCBIfam" id="TIGR00229">
    <property type="entry name" value="sensory_box"/>
    <property type="match status" value="1"/>
</dbReference>
<dbReference type="InterPro" id="IPR011006">
    <property type="entry name" value="CheY-like_superfamily"/>
</dbReference>
<dbReference type="Gene3D" id="3.30.450.20">
    <property type="entry name" value="PAS domain"/>
    <property type="match status" value="2"/>
</dbReference>
<dbReference type="SUPFAM" id="SSF55874">
    <property type="entry name" value="ATPase domain of HSP90 chaperone/DNA topoisomerase II/histidine kinase"/>
    <property type="match status" value="1"/>
</dbReference>
<dbReference type="PROSITE" id="PS50110">
    <property type="entry name" value="RESPONSE_REGULATORY"/>
    <property type="match status" value="2"/>
</dbReference>
<dbReference type="InterPro" id="IPR005467">
    <property type="entry name" value="His_kinase_dom"/>
</dbReference>
<evidence type="ECO:0000256" key="4">
    <source>
        <dbReference type="ARBA" id="ARBA00022777"/>
    </source>
</evidence>
<dbReference type="InterPro" id="IPR036097">
    <property type="entry name" value="HisK_dim/P_sf"/>
</dbReference>
<dbReference type="PANTHER" id="PTHR43065:SF42">
    <property type="entry name" value="TWO-COMPONENT SENSOR PPRA"/>
    <property type="match status" value="1"/>
</dbReference>
<feature type="modified residue" description="4-aspartylphosphate" evidence="5">
    <location>
        <position position="58"/>
    </location>
</feature>
<dbReference type="CDD" id="cd00156">
    <property type="entry name" value="REC"/>
    <property type="match status" value="1"/>
</dbReference>
<evidence type="ECO:0000256" key="3">
    <source>
        <dbReference type="ARBA" id="ARBA00022553"/>
    </source>
</evidence>
<feature type="domain" description="Response regulatory" evidence="8">
    <location>
        <begin position="7"/>
        <end position="123"/>
    </location>
</feature>
<evidence type="ECO:0000259" key="9">
    <source>
        <dbReference type="PROSITE" id="PS50112"/>
    </source>
</evidence>
<dbReference type="SMART" id="SM00448">
    <property type="entry name" value="REC"/>
    <property type="match status" value="2"/>
</dbReference>
<dbReference type="AlphaFoldDB" id="A0A7W7P237"/>
<dbReference type="Pfam" id="PF00512">
    <property type="entry name" value="HisKA"/>
    <property type="match status" value="1"/>
</dbReference>
<dbReference type="InterPro" id="IPR001789">
    <property type="entry name" value="Sig_transdc_resp-reg_receiver"/>
</dbReference>
<feature type="coiled-coil region" evidence="6">
    <location>
        <begin position="398"/>
        <end position="425"/>
    </location>
</feature>
<dbReference type="Pfam" id="PF08447">
    <property type="entry name" value="PAS_3"/>
    <property type="match status" value="1"/>
</dbReference>
<evidence type="ECO:0000256" key="2">
    <source>
        <dbReference type="ARBA" id="ARBA00012438"/>
    </source>
</evidence>
<dbReference type="Gene3D" id="3.40.50.2300">
    <property type="match status" value="2"/>
</dbReference>
<dbReference type="SUPFAM" id="SSF55785">
    <property type="entry name" value="PYP-like sensor domain (PAS domain)"/>
    <property type="match status" value="2"/>
</dbReference>
<dbReference type="PRINTS" id="PR00344">
    <property type="entry name" value="BCTRLSENSOR"/>
</dbReference>
<dbReference type="Gene3D" id="3.30.565.10">
    <property type="entry name" value="Histidine kinase-like ATPase, C-terminal domain"/>
    <property type="match status" value="1"/>
</dbReference>
<dbReference type="SMART" id="SM00388">
    <property type="entry name" value="HisKA"/>
    <property type="match status" value="1"/>
</dbReference>
<dbReference type="Proteomes" id="UP000566995">
    <property type="component" value="Unassembled WGS sequence"/>
</dbReference>
<dbReference type="InterPro" id="IPR000014">
    <property type="entry name" value="PAS"/>
</dbReference>
<keyword evidence="6" id="KW-0175">Coiled coil</keyword>
<feature type="domain" description="Histidine kinase" evidence="7">
    <location>
        <begin position="434"/>
        <end position="658"/>
    </location>
</feature>
<dbReference type="PROSITE" id="PS50109">
    <property type="entry name" value="HIS_KIN"/>
    <property type="match status" value="1"/>
</dbReference>
<name>A0A7W7P237_PSENT</name>
<dbReference type="GO" id="GO:0000155">
    <property type="term" value="F:phosphorelay sensor kinase activity"/>
    <property type="evidence" value="ECO:0007669"/>
    <property type="project" value="InterPro"/>
</dbReference>
<protein>
    <recommendedName>
        <fullName evidence="2">histidine kinase</fullName>
        <ecNumber evidence="2">2.7.13.3</ecNumber>
    </recommendedName>
</protein>
<feature type="domain" description="Response regulatory" evidence="8">
    <location>
        <begin position="682"/>
        <end position="791"/>
    </location>
</feature>
<organism evidence="10 11">
    <name type="scientific">Pseudomonas nitroreducens</name>
    <dbReference type="NCBI Taxonomy" id="46680"/>
    <lineage>
        <taxon>Bacteria</taxon>
        <taxon>Pseudomonadati</taxon>
        <taxon>Pseudomonadota</taxon>
        <taxon>Gammaproteobacteria</taxon>
        <taxon>Pseudomonadales</taxon>
        <taxon>Pseudomonadaceae</taxon>
        <taxon>Pseudomonas</taxon>
    </lineage>
</organism>
<dbReference type="Pfam" id="PF08448">
    <property type="entry name" value="PAS_4"/>
    <property type="match status" value="1"/>
</dbReference>
<evidence type="ECO:0000256" key="6">
    <source>
        <dbReference type="SAM" id="Coils"/>
    </source>
</evidence>
<dbReference type="CDD" id="cd00130">
    <property type="entry name" value="PAS"/>
    <property type="match status" value="2"/>
</dbReference>
<dbReference type="EC" id="2.7.13.3" evidence="2"/>
<dbReference type="RefSeq" id="WP_184590078.1">
    <property type="nucleotide sequence ID" value="NZ_JACHLI010000010.1"/>
</dbReference>
<dbReference type="SUPFAM" id="SSF52172">
    <property type="entry name" value="CheY-like"/>
    <property type="match status" value="2"/>
</dbReference>
<evidence type="ECO:0000259" key="8">
    <source>
        <dbReference type="PROSITE" id="PS50110"/>
    </source>
</evidence>
<comment type="catalytic activity">
    <reaction evidence="1">
        <text>ATP + protein L-histidine = ADP + protein N-phospho-L-histidine.</text>
        <dbReference type="EC" id="2.7.13.3"/>
    </reaction>
</comment>
<dbReference type="InterPro" id="IPR035965">
    <property type="entry name" value="PAS-like_dom_sf"/>
</dbReference>
<proteinExistence type="predicted"/>
<dbReference type="InterPro" id="IPR003594">
    <property type="entry name" value="HATPase_dom"/>
</dbReference>
<dbReference type="EMBL" id="JACHLI010000010">
    <property type="protein sequence ID" value="MBB4864095.1"/>
    <property type="molecule type" value="Genomic_DNA"/>
</dbReference>
<evidence type="ECO:0000313" key="11">
    <source>
        <dbReference type="Proteomes" id="UP000566995"/>
    </source>
</evidence>
<gene>
    <name evidence="10" type="ORF">HNP46_002959</name>
</gene>
<evidence type="ECO:0000256" key="1">
    <source>
        <dbReference type="ARBA" id="ARBA00000085"/>
    </source>
</evidence>
<keyword evidence="3 5" id="KW-0597">Phosphoprotein</keyword>
<dbReference type="InterPro" id="IPR013656">
    <property type="entry name" value="PAS_4"/>
</dbReference>
<evidence type="ECO:0000256" key="5">
    <source>
        <dbReference type="PROSITE-ProRule" id="PRU00169"/>
    </source>
</evidence>
<dbReference type="InterPro" id="IPR003661">
    <property type="entry name" value="HisK_dim/P_dom"/>
</dbReference>
<accession>A0A7W7P237</accession>
<keyword evidence="4" id="KW-0808">Transferase</keyword>
<dbReference type="SUPFAM" id="SSF47384">
    <property type="entry name" value="Homodimeric domain of signal transducing histidine kinase"/>
    <property type="match status" value="1"/>
</dbReference>
<dbReference type="Gene3D" id="1.10.287.130">
    <property type="match status" value="1"/>
</dbReference>
<dbReference type="SMART" id="SM00091">
    <property type="entry name" value="PAS"/>
    <property type="match status" value="2"/>
</dbReference>
<dbReference type="PROSITE" id="PS50112">
    <property type="entry name" value="PAS"/>
    <property type="match status" value="1"/>
</dbReference>
<dbReference type="Pfam" id="PF00072">
    <property type="entry name" value="Response_reg"/>
    <property type="match status" value="2"/>
</dbReference>
<dbReference type="InterPro" id="IPR013655">
    <property type="entry name" value="PAS_fold_3"/>
</dbReference>
<comment type="caution">
    <text evidence="10">The sequence shown here is derived from an EMBL/GenBank/DDBJ whole genome shotgun (WGS) entry which is preliminary data.</text>
</comment>
<feature type="coiled-coil region" evidence="6">
    <location>
        <begin position="124"/>
        <end position="151"/>
    </location>
</feature>
<dbReference type="InterPro" id="IPR004358">
    <property type="entry name" value="Sig_transdc_His_kin-like_C"/>
</dbReference>
<sequence length="794" mass="88287">MPEVPLKLLIVEDSAMDAELTLLRLERSGMKIDSRHVFDHIGVEHALNEGSFDLILCDCVLPGSSGTHVLAIAQRMVPDTPFIFLSGIYGEEHAVEMIRLGATDYVLKKNLSLLPKAVRRALTEVQERQRRRRAEEALADVEARARIAIDAAGMGTWDLRPEDGLLLWDERCKTLFGLLPDTEMSMEVFFAGIHPDDLGLVRDAVERAMQPDGDGRYRVEFRIGAHGAQEPRWLLSNGQAQFVDGRCVRFSGVLQDIHQQRQATQALEQLNEMLGERVERRTRERDRSWDLSQDLLAVLNSDLTPVALNPAWEHALGFKRQMLSRLSLLQLLPEQDQQAFLGELASFAHGGTSARFDGRIRHANGRQRWLSWVVVPEDTLLYVVARDITSEREAALDLAEANSRLREQITERERIEAALQQMQRLEAVGQLTAGVAHDFNNLLTVILSGATFLERDLAKGDVDKANKRLQHIREAGERGAKLTAQMLAFSRRQRLEPVPLNLNDTLAGLEELLRRSLGGNISVHLALDDSLWQALTDPTQTEMIILNLAINARDAMPAGGQLTLSTHNLRITQAPSRPEHPEPGEYVVLSIRDTGCGMDEDVLGKVFEPFFTTKDIGKGSGLGLAQVFGFVKQSGGGVHIDSEPGRGTQVNVYLPAVKQPQAVDGGEPEPLRDLSDSGHDRNILLVDDDDLVRELLGDALRLYGYRVRQASSGQQALEMLDEHVDLLLTDFAMPELNGAQMARIARERFPYLPVVFLTGYAELQGLELPGSLVIQKPVHHEELARSLGELLGSD</sequence>
<dbReference type="Pfam" id="PF02518">
    <property type="entry name" value="HATPase_c"/>
    <property type="match status" value="1"/>
</dbReference>